<evidence type="ECO:0000256" key="9">
    <source>
        <dbReference type="ARBA" id="ARBA00023180"/>
    </source>
</evidence>
<dbReference type="HOGENOM" id="CLU_002753_4_0_1"/>
<dbReference type="Ensembl" id="ENSCINT00000022358.2">
    <property type="protein sequence ID" value="ENSCINP00000022112.2"/>
    <property type="gene ID" value="ENSCING00000006559.3"/>
</dbReference>
<dbReference type="InterPro" id="IPR017983">
    <property type="entry name" value="GPCR_2_secretin-like_CS"/>
</dbReference>
<comment type="similarity">
    <text evidence="2">Belongs to the G-protein coupled receptor 2 family.</text>
</comment>
<dbReference type="PANTHER" id="PTHR45620:SF36">
    <property type="match status" value="1"/>
</dbReference>
<keyword evidence="5 11" id="KW-1133">Transmembrane helix</keyword>
<dbReference type="PROSITE" id="PS50261">
    <property type="entry name" value="G_PROTEIN_RECEP_F2_4"/>
    <property type="match status" value="1"/>
</dbReference>
<keyword evidence="10" id="KW-0807">Transducer</keyword>
<keyword evidence="9" id="KW-0325">Glycoprotein</keyword>
<feature type="domain" description="G-protein coupled receptors family 2 profile 1" evidence="12">
    <location>
        <begin position="6"/>
        <end position="97"/>
    </location>
</feature>
<reference evidence="14" key="3">
    <citation type="submission" date="2025-08" db="UniProtKB">
        <authorList>
            <consortium name="Ensembl"/>
        </authorList>
    </citation>
    <scope>IDENTIFICATION</scope>
</reference>
<keyword evidence="3" id="KW-1003">Cell membrane</keyword>
<dbReference type="EMBL" id="EAAA01001370">
    <property type="status" value="NOT_ANNOTATED_CDS"/>
    <property type="molecule type" value="Genomic_DNA"/>
</dbReference>
<evidence type="ECO:0000313" key="14">
    <source>
        <dbReference type="Ensembl" id="ENSCINP00000022112.2"/>
    </source>
</evidence>
<dbReference type="SMART" id="SM00008">
    <property type="entry name" value="HormR"/>
    <property type="match status" value="1"/>
</dbReference>
<dbReference type="PROSITE" id="PS50227">
    <property type="entry name" value="G_PROTEIN_RECEP_F2_3"/>
    <property type="match status" value="1"/>
</dbReference>
<dbReference type="InterPro" id="IPR000832">
    <property type="entry name" value="GPCR_2_secretin-like"/>
</dbReference>
<keyword evidence="4 11" id="KW-0812">Transmembrane</keyword>
<dbReference type="Pfam" id="PF02793">
    <property type="entry name" value="HRM"/>
    <property type="match status" value="1"/>
</dbReference>
<dbReference type="PROSITE" id="PS00649">
    <property type="entry name" value="G_PROTEIN_RECEP_F2_1"/>
    <property type="match status" value="1"/>
</dbReference>
<reference evidence="14" key="2">
    <citation type="journal article" date="2008" name="Genome Biol.">
        <title>Improved genome assembly and evidence-based global gene model set for the chordate Ciona intestinalis: new insight into intron and operon populations.</title>
        <authorList>
            <person name="Satou Y."/>
            <person name="Mineta K."/>
            <person name="Ogasawara M."/>
            <person name="Sasakura Y."/>
            <person name="Shoguchi E."/>
            <person name="Ueno K."/>
            <person name="Yamada L."/>
            <person name="Matsumoto J."/>
            <person name="Wasserscheid J."/>
            <person name="Dewar K."/>
            <person name="Wiley G.B."/>
            <person name="Macmil S.L."/>
            <person name="Roe B.A."/>
            <person name="Zeller R.W."/>
            <person name="Hastings K.E."/>
            <person name="Lemaire P."/>
            <person name="Lindquist E."/>
            <person name="Endo T."/>
            <person name="Hotta K."/>
            <person name="Inaba K."/>
        </authorList>
    </citation>
    <scope>NUCLEOTIDE SEQUENCE [LARGE SCALE GENOMIC DNA]</scope>
    <source>
        <strain evidence="14">wild type</strain>
    </source>
</reference>
<dbReference type="Pfam" id="PF00002">
    <property type="entry name" value="7tm_2"/>
    <property type="match status" value="1"/>
</dbReference>
<comment type="subcellular location">
    <subcellularLocation>
        <location evidence="1">Cell membrane</location>
        <topology evidence="1">Multi-pass membrane protein</topology>
    </subcellularLocation>
</comment>
<evidence type="ECO:0000256" key="11">
    <source>
        <dbReference type="SAM" id="Phobius"/>
    </source>
</evidence>
<dbReference type="FunFam" id="1.20.1070.10:FF:001230">
    <property type="entry name" value="Uncharacterized protein"/>
    <property type="match status" value="1"/>
</dbReference>
<evidence type="ECO:0000256" key="8">
    <source>
        <dbReference type="ARBA" id="ARBA00023170"/>
    </source>
</evidence>
<dbReference type="InterPro" id="IPR017981">
    <property type="entry name" value="GPCR_2-like_7TM"/>
</dbReference>
<dbReference type="STRING" id="7719.ENSCINP00000022112"/>
<reference evidence="15" key="1">
    <citation type="journal article" date="2002" name="Science">
        <title>The draft genome of Ciona intestinalis: insights into chordate and vertebrate origins.</title>
        <authorList>
            <person name="Dehal P."/>
            <person name="Satou Y."/>
            <person name="Campbell R.K."/>
            <person name="Chapman J."/>
            <person name="Degnan B."/>
            <person name="De Tomaso A."/>
            <person name="Davidson B."/>
            <person name="Di Gregorio A."/>
            <person name="Gelpke M."/>
            <person name="Goodstein D.M."/>
            <person name="Harafuji N."/>
            <person name="Hastings K.E."/>
            <person name="Ho I."/>
            <person name="Hotta K."/>
            <person name="Huang W."/>
            <person name="Kawashima T."/>
            <person name="Lemaire P."/>
            <person name="Martinez D."/>
            <person name="Meinertzhagen I.A."/>
            <person name="Necula S."/>
            <person name="Nonaka M."/>
            <person name="Putnam N."/>
            <person name="Rash S."/>
            <person name="Saiga H."/>
            <person name="Satake M."/>
            <person name="Terry A."/>
            <person name="Yamada L."/>
            <person name="Wang H.G."/>
            <person name="Awazu S."/>
            <person name="Azumi K."/>
            <person name="Boore J."/>
            <person name="Branno M."/>
            <person name="Chin-Bow S."/>
            <person name="DeSantis R."/>
            <person name="Doyle S."/>
            <person name="Francino P."/>
            <person name="Keys D.N."/>
            <person name="Haga S."/>
            <person name="Hayashi H."/>
            <person name="Hino K."/>
            <person name="Imai K.S."/>
            <person name="Inaba K."/>
            <person name="Kano S."/>
            <person name="Kobayashi K."/>
            <person name="Kobayashi M."/>
            <person name="Lee B.I."/>
            <person name="Makabe K.W."/>
            <person name="Manohar C."/>
            <person name="Matassi G."/>
            <person name="Medina M."/>
            <person name="Mochizuki Y."/>
            <person name="Mount S."/>
            <person name="Morishita T."/>
            <person name="Miura S."/>
            <person name="Nakayama A."/>
            <person name="Nishizaka S."/>
            <person name="Nomoto H."/>
            <person name="Ohta F."/>
            <person name="Oishi K."/>
            <person name="Rigoutsos I."/>
            <person name="Sano M."/>
            <person name="Sasaki A."/>
            <person name="Sasakura Y."/>
            <person name="Shoguchi E."/>
            <person name="Shin-i T."/>
            <person name="Spagnuolo A."/>
            <person name="Stainier D."/>
            <person name="Suzuki M.M."/>
            <person name="Tassy O."/>
            <person name="Takatori N."/>
            <person name="Tokuoka M."/>
            <person name="Yagi K."/>
            <person name="Yoshizaki F."/>
            <person name="Wada S."/>
            <person name="Zhang C."/>
            <person name="Hyatt P.D."/>
            <person name="Larimer F."/>
            <person name="Detter C."/>
            <person name="Doggett N."/>
            <person name="Glavina T."/>
            <person name="Hawkins T."/>
            <person name="Richardson P."/>
            <person name="Lucas S."/>
            <person name="Kohara Y."/>
            <person name="Levine M."/>
            <person name="Satoh N."/>
            <person name="Rokhsar D.S."/>
        </authorList>
    </citation>
    <scope>NUCLEOTIDE SEQUENCE [LARGE SCALE GENOMIC DNA]</scope>
</reference>
<dbReference type="GO" id="GO:0017046">
    <property type="term" value="F:peptide hormone binding"/>
    <property type="evidence" value="ECO:0000318"/>
    <property type="project" value="GO_Central"/>
</dbReference>
<dbReference type="InterPro" id="IPR050332">
    <property type="entry name" value="GPCR_2"/>
</dbReference>
<protein>
    <submittedName>
        <fullName evidence="14">Uncharacterized protein</fullName>
    </submittedName>
</protein>
<dbReference type="GO" id="GO:0008528">
    <property type="term" value="F:G protein-coupled peptide receptor activity"/>
    <property type="evidence" value="ECO:0000318"/>
    <property type="project" value="GO_Central"/>
</dbReference>
<evidence type="ECO:0000256" key="10">
    <source>
        <dbReference type="ARBA" id="ARBA00023224"/>
    </source>
</evidence>
<dbReference type="GO" id="GO:0007166">
    <property type="term" value="P:cell surface receptor signaling pathway"/>
    <property type="evidence" value="ECO:0007669"/>
    <property type="project" value="InterPro"/>
</dbReference>
<keyword evidence="7 11" id="KW-0472">Membrane</keyword>
<dbReference type="GO" id="GO:0007188">
    <property type="term" value="P:adenylate cyclase-modulating G protein-coupled receptor signaling pathway"/>
    <property type="evidence" value="ECO:0000318"/>
    <property type="project" value="GO_Central"/>
</dbReference>
<evidence type="ECO:0000313" key="15">
    <source>
        <dbReference type="Proteomes" id="UP000008144"/>
    </source>
</evidence>
<feature type="transmembrane region" description="Helical" evidence="11">
    <location>
        <begin position="360"/>
        <end position="381"/>
    </location>
</feature>
<feature type="transmembrane region" description="Helical" evidence="11">
    <location>
        <begin position="209"/>
        <end position="234"/>
    </location>
</feature>
<dbReference type="Gene3D" id="4.10.1240.10">
    <property type="entry name" value="GPCR, family 2, extracellular hormone receptor domain"/>
    <property type="match status" value="1"/>
</dbReference>
<feature type="transmembrane region" description="Helical" evidence="11">
    <location>
        <begin position="283"/>
        <end position="304"/>
    </location>
</feature>
<evidence type="ECO:0000259" key="12">
    <source>
        <dbReference type="PROSITE" id="PS50227"/>
    </source>
</evidence>
<reference evidence="14" key="4">
    <citation type="submission" date="2025-09" db="UniProtKB">
        <authorList>
            <consortium name="Ensembl"/>
        </authorList>
    </citation>
    <scope>IDENTIFICATION</scope>
</reference>
<dbReference type="GeneTree" id="ENSGT00940000158127"/>
<dbReference type="PANTHER" id="PTHR45620">
    <property type="entry name" value="PDF RECEPTOR-LIKE PROTEIN-RELATED"/>
    <property type="match status" value="1"/>
</dbReference>
<evidence type="ECO:0000259" key="13">
    <source>
        <dbReference type="PROSITE" id="PS50261"/>
    </source>
</evidence>
<dbReference type="FunFam" id="4.10.1240.10:FF:000048">
    <property type="entry name" value="Uncharacterized protein"/>
    <property type="match status" value="1"/>
</dbReference>
<evidence type="ECO:0000256" key="5">
    <source>
        <dbReference type="ARBA" id="ARBA00022989"/>
    </source>
</evidence>
<feature type="transmembrane region" description="Helical" evidence="11">
    <location>
        <begin position="116"/>
        <end position="138"/>
    </location>
</feature>
<feature type="transmembrane region" description="Helical" evidence="11">
    <location>
        <begin position="241"/>
        <end position="263"/>
    </location>
</feature>
<feature type="transmembrane region" description="Helical" evidence="11">
    <location>
        <begin position="147"/>
        <end position="165"/>
    </location>
</feature>
<dbReference type="SUPFAM" id="SSF111418">
    <property type="entry name" value="Hormone receptor domain"/>
    <property type="match status" value="1"/>
</dbReference>
<dbReference type="AlphaFoldDB" id="F7AQZ5"/>
<evidence type="ECO:0000256" key="2">
    <source>
        <dbReference type="ARBA" id="ARBA00005314"/>
    </source>
</evidence>
<dbReference type="InterPro" id="IPR001879">
    <property type="entry name" value="GPCR_2_extracellular_dom"/>
</dbReference>
<proteinExistence type="inferred from homology"/>
<keyword evidence="6" id="KW-0297">G-protein coupled receptor</keyword>
<feature type="domain" description="G-protein coupled receptors family 2 profile 2" evidence="13">
    <location>
        <begin position="113"/>
        <end position="382"/>
    </location>
</feature>
<dbReference type="InParanoid" id="F7AQZ5"/>
<dbReference type="PRINTS" id="PR00249">
    <property type="entry name" value="GPCRSECRETIN"/>
</dbReference>
<keyword evidence="15" id="KW-1185">Reference proteome</keyword>
<accession>F7AQZ5</accession>
<sequence length="397" mass="46307">MKYKEQCEKSLNETLKNFENQTFCPGFFDRQICWPHTPAGQLSTEPCPSYIEWRNVIHLQESLVAYRFCEFDGSWMVRNDTGQSVQWVNRIQCDVATNGLQYELGPLEIFDVVIKIYTAGYIFSLVCMVIALFILMFFKKLHCTRNYIHMNLMLSFIVRYVAVMVKDKVLEDHYAVGQTNLTQMEMSQYCDDVAGTDGLMVSCRLVITLMHYAIIANYFWLLVEGVYLQLLLVFVMTEYKYFPIFMAFGWGAPWIPIGIWVAFRITFENVGCWEIYNALRTWWILSAPILISIAINFIIFINIIRMIVSKLRANNMTRSDYKYRLARSTLALIPLLGIHYIIFMGVSDSVTNSTITKTKFAFELILTSLQGSIIAILYCFLNGEVQTEIRKCWRNWR</sequence>
<evidence type="ECO:0000256" key="1">
    <source>
        <dbReference type="ARBA" id="ARBA00004651"/>
    </source>
</evidence>
<evidence type="ECO:0000256" key="3">
    <source>
        <dbReference type="ARBA" id="ARBA00022475"/>
    </source>
</evidence>
<feature type="transmembrane region" description="Helical" evidence="11">
    <location>
        <begin position="325"/>
        <end position="345"/>
    </location>
</feature>
<dbReference type="Proteomes" id="UP000008144">
    <property type="component" value="Chromosome 2"/>
</dbReference>
<dbReference type="OMA" id="VAFRITF"/>
<name>F7AQZ5_CIOIN</name>
<organism evidence="14 15">
    <name type="scientific">Ciona intestinalis</name>
    <name type="common">Transparent sea squirt</name>
    <name type="synonym">Ascidia intestinalis</name>
    <dbReference type="NCBI Taxonomy" id="7719"/>
    <lineage>
        <taxon>Eukaryota</taxon>
        <taxon>Metazoa</taxon>
        <taxon>Chordata</taxon>
        <taxon>Tunicata</taxon>
        <taxon>Ascidiacea</taxon>
        <taxon>Phlebobranchia</taxon>
        <taxon>Cionidae</taxon>
        <taxon>Ciona</taxon>
    </lineage>
</organism>
<dbReference type="GO" id="GO:0005886">
    <property type="term" value="C:plasma membrane"/>
    <property type="evidence" value="ECO:0000318"/>
    <property type="project" value="GO_Central"/>
</dbReference>
<dbReference type="InterPro" id="IPR036445">
    <property type="entry name" value="GPCR_2_extracell_dom_sf"/>
</dbReference>
<keyword evidence="8" id="KW-0675">Receptor</keyword>
<evidence type="ECO:0000256" key="4">
    <source>
        <dbReference type="ARBA" id="ARBA00022692"/>
    </source>
</evidence>
<dbReference type="SUPFAM" id="SSF81321">
    <property type="entry name" value="Family A G protein-coupled receptor-like"/>
    <property type="match status" value="1"/>
</dbReference>
<dbReference type="Gene3D" id="1.20.1070.10">
    <property type="entry name" value="Rhodopsin 7-helix transmembrane proteins"/>
    <property type="match status" value="1"/>
</dbReference>
<evidence type="ECO:0000256" key="6">
    <source>
        <dbReference type="ARBA" id="ARBA00023040"/>
    </source>
</evidence>
<evidence type="ECO:0000256" key="7">
    <source>
        <dbReference type="ARBA" id="ARBA00023136"/>
    </source>
</evidence>